<dbReference type="GO" id="GO:0033116">
    <property type="term" value="C:endoplasmic reticulum-Golgi intermediate compartment membrane"/>
    <property type="evidence" value="ECO:0007669"/>
    <property type="project" value="UniProtKB-SubCell"/>
</dbReference>
<reference evidence="8 9" key="1">
    <citation type="submission" date="2020-07" db="EMBL/GenBank/DDBJ databases">
        <title>The yeast mating-type switching endonuclease HO is a domesticated member of an unorthodox homing genetic element family.</title>
        <authorList>
            <person name="Coughlan A.Y."/>
            <person name="Lombardi L."/>
            <person name="Braun-Galleani S."/>
            <person name="Martos A.R."/>
            <person name="Galeote V."/>
            <person name="Bigey F."/>
            <person name="Dequin S."/>
            <person name="Byrne K.P."/>
            <person name="Wolfe K.H."/>
        </authorList>
    </citation>
    <scope>NUCLEOTIDE SEQUENCE [LARGE SCALE GENOMIC DNA]</scope>
    <source>
        <strain evidence="8 9">NRRL Y-6702</strain>
    </source>
</reference>
<evidence type="ECO:0000256" key="5">
    <source>
        <dbReference type="RuleBase" id="RU369013"/>
    </source>
</evidence>
<dbReference type="GO" id="GO:0005789">
    <property type="term" value="C:endoplasmic reticulum membrane"/>
    <property type="evidence" value="ECO:0007669"/>
    <property type="project" value="UniProtKB-SubCell"/>
</dbReference>
<keyword evidence="3 5" id="KW-1133">Transmembrane helix</keyword>
<gene>
    <name evidence="8" type="ORF">HG535_0E01800</name>
</gene>
<comment type="subcellular location">
    <subcellularLocation>
        <location evidence="5">Endoplasmic reticulum membrane</location>
        <topology evidence="5">Multi-pass membrane protein</topology>
    </subcellularLocation>
    <subcellularLocation>
        <location evidence="5">Endoplasmic reticulum-Golgi intermediate compartment membrane</location>
        <topology evidence="5">Multi-pass membrane protein</topology>
    </subcellularLocation>
    <subcellularLocation>
        <location evidence="5">Golgi apparatus membrane</location>
        <topology evidence="5">Multi-pass membrane protein</topology>
    </subcellularLocation>
    <subcellularLocation>
        <location evidence="1">Membrane</location>
    </subcellularLocation>
</comment>
<comment type="similarity">
    <text evidence="5">Belongs to the ERGIC family.</text>
</comment>
<evidence type="ECO:0000256" key="2">
    <source>
        <dbReference type="ARBA" id="ARBA00022692"/>
    </source>
</evidence>
<protein>
    <recommendedName>
        <fullName evidence="5">Endoplasmic reticulum-Golgi intermediate compartment protein</fullName>
    </recommendedName>
</protein>
<keyword evidence="4 5" id="KW-0472">Membrane</keyword>
<dbReference type="PANTHER" id="PTHR10984">
    <property type="entry name" value="ENDOPLASMIC RETICULUM-GOLGI INTERMEDIATE COMPARTMENT PROTEIN"/>
    <property type="match status" value="1"/>
</dbReference>
<feature type="domain" description="Endoplasmic reticulum vesicle transporter N-terminal" evidence="7">
    <location>
        <begin position="26"/>
        <end position="107"/>
    </location>
</feature>
<dbReference type="GO" id="GO:0006890">
    <property type="term" value="P:retrograde vesicle-mediated transport, Golgi to endoplasmic reticulum"/>
    <property type="evidence" value="ECO:0007669"/>
    <property type="project" value="TreeGrafter"/>
</dbReference>
<evidence type="ECO:0000313" key="8">
    <source>
        <dbReference type="EMBL" id="QLG73096.1"/>
    </source>
</evidence>
<keyword evidence="5" id="KW-0333">Golgi apparatus</keyword>
<dbReference type="RefSeq" id="XP_037144823.1">
    <property type="nucleotide sequence ID" value="XM_037288928.1"/>
</dbReference>
<name>A0A7H9B3R9_ZYGMR</name>
<dbReference type="InterPro" id="IPR012936">
    <property type="entry name" value="Erv_C"/>
</dbReference>
<dbReference type="GO" id="GO:0000139">
    <property type="term" value="C:Golgi membrane"/>
    <property type="evidence" value="ECO:0007669"/>
    <property type="project" value="UniProtKB-SubCell"/>
</dbReference>
<dbReference type="GeneID" id="59236838"/>
<dbReference type="EMBL" id="CP058608">
    <property type="protein sequence ID" value="QLG73096.1"/>
    <property type="molecule type" value="Genomic_DNA"/>
</dbReference>
<comment type="function">
    <text evidence="5">Plays a role in transport between endoplasmic reticulum and Golgi.</text>
</comment>
<proteinExistence type="inferred from homology"/>
<organism evidence="8 9">
    <name type="scientific">Zygotorulaspora mrakii</name>
    <name type="common">Zygosaccharomyces mrakii</name>
    <dbReference type="NCBI Taxonomy" id="42260"/>
    <lineage>
        <taxon>Eukaryota</taxon>
        <taxon>Fungi</taxon>
        <taxon>Dikarya</taxon>
        <taxon>Ascomycota</taxon>
        <taxon>Saccharomycotina</taxon>
        <taxon>Saccharomycetes</taxon>
        <taxon>Saccharomycetales</taxon>
        <taxon>Saccharomycetaceae</taxon>
        <taxon>Zygotorulaspora</taxon>
    </lineage>
</organism>
<evidence type="ECO:0000256" key="3">
    <source>
        <dbReference type="ARBA" id="ARBA00022989"/>
    </source>
</evidence>
<evidence type="ECO:0000256" key="4">
    <source>
        <dbReference type="ARBA" id="ARBA00023136"/>
    </source>
</evidence>
<evidence type="ECO:0000313" key="9">
    <source>
        <dbReference type="Proteomes" id="UP000509704"/>
    </source>
</evidence>
<keyword evidence="2 5" id="KW-0812">Transmembrane</keyword>
<keyword evidence="9" id="KW-1185">Reference proteome</keyword>
<dbReference type="GO" id="GO:0030134">
    <property type="term" value="C:COPII-coated ER to Golgi transport vesicle"/>
    <property type="evidence" value="ECO:0007669"/>
    <property type="project" value="TreeGrafter"/>
</dbReference>
<dbReference type="Pfam" id="PF13850">
    <property type="entry name" value="ERGIC_N"/>
    <property type="match status" value="1"/>
</dbReference>
<dbReference type="Proteomes" id="UP000509704">
    <property type="component" value="Chromosome 5"/>
</dbReference>
<evidence type="ECO:0000256" key="1">
    <source>
        <dbReference type="ARBA" id="ARBA00004370"/>
    </source>
</evidence>
<keyword evidence="5" id="KW-0256">Endoplasmic reticulum</keyword>
<accession>A0A7H9B3R9</accession>
<dbReference type="KEGG" id="zmk:HG535_0E01800"/>
<feature type="transmembrane region" description="Helical" evidence="5">
    <location>
        <begin position="44"/>
        <end position="62"/>
    </location>
</feature>
<feature type="domain" description="Endoplasmic reticulum vesicle transporter C-terminal" evidence="6">
    <location>
        <begin position="162"/>
        <end position="324"/>
    </location>
</feature>
<dbReference type="OrthoDB" id="5541786at2759"/>
<dbReference type="PANTHER" id="PTHR10984:SF81">
    <property type="entry name" value="ER-DERIVED VESICLES PROTEIN ERV41"/>
    <property type="match status" value="1"/>
</dbReference>
<dbReference type="AlphaFoldDB" id="A0A7H9B3R9"/>
<evidence type="ECO:0000259" key="6">
    <source>
        <dbReference type="Pfam" id="PF07970"/>
    </source>
</evidence>
<feature type="transmembrane region" description="Helical" evidence="5">
    <location>
        <begin position="306"/>
        <end position="328"/>
    </location>
</feature>
<keyword evidence="5" id="KW-0931">ER-Golgi transport</keyword>
<evidence type="ECO:0000259" key="7">
    <source>
        <dbReference type="Pfam" id="PF13850"/>
    </source>
</evidence>
<dbReference type="InterPro" id="IPR045888">
    <property type="entry name" value="Erv"/>
</dbReference>
<dbReference type="InterPro" id="IPR039542">
    <property type="entry name" value="Erv_N"/>
</dbReference>
<keyword evidence="5" id="KW-0813">Transport</keyword>
<dbReference type="GO" id="GO:0006888">
    <property type="term" value="P:endoplasmic reticulum to Golgi vesicle-mediated transport"/>
    <property type="evidence" value="ECO:0007669"/>
    <property type="project" value="UniProtKB-UniRule"/>
</dbReference>
<sequence>MHSVCFQHSDAFCLQLNTNNSWNHIAKTDETYKKKSAKGGLGSLFTYFVLLFMAWTEFGSYFGGYVDQQYRVDGEVRETFQINMDISVKTPCKWLQVNVRDETFDRKLVSKELVLEDMIFFVPGHAKLNDMKSIVSPNMDTILGEAIPARFRDTPSSELSGGDGCHIFGSIPVNRVSGELHITAKGMGYRDSQKAPISEVDFSHVFNEFSYGVFYPYINNPLDNTARLSDANTLVAYRYDTSIVPTVYEKLGAIVDTNQFAVSERHYTLNGHGSTRGISAPGIFIKYDFEPLSIVIRDERISFFQFVVRLVAVLSFIVYIASWIFIILDTALVSVLGPKWSLRYQTDSPSRNILD</sequence>
<dbReference type="Pfam" id="PF07970">
    <property type="entry name" value="COPIIcoated_ERV"/>
    <property type="match status" value="1"/>
</dbReference>